<reference evidence="4 5" key="1">
    <citation type="submission" date="2017-06" db="EMBL/GenBank/DDBJ databases">
        <authorList>
            <person name="Kim H.J."/>
            <person name="Triplett B.A."/>
        </authorList>
    </citation>
    <scope>NUCLEOTIDE SEQUENCE [LARGE SCALE GENOMIC DNA]</scope>
    <source>
        <strain evidence="4 5">DSM 18704</strain>
    </source>
</reference>
<dbReference type="EMBL" id="FZOU01000001">
    <property type="protein sequence ID" value="SNS23983.1"/>
    <property type="molecule type" value="Genomic_DNA"/>
</dbReference>
<protein>
    <submittedName>
        <fullName evidence="4">Two-component system, chemotaxis family, response regulator CheY</fullName>
    </submittedName>
</protein>
<feature type="domain" description="Response regulatory" evidence="3">
    <location>
        <begin position="3"/>
        <end position="121"/>
    </location>
</feature>
<evidence type="ECO:0000313" key="4">
    <source>
        <dbReference type="EMBL" id="SNS23983.1"/>
    </source>
</evidence>
<organism evidence="4 5">
    <name type="scientific">Granulicella rosea</name>
    <dbReference type="NCBI Taxonomy" id="474952"/>
    <lineage>
        <taxon>Bacteria</taxon>
        <taxon>Pseudomonadati</taxon>
        <taxon>Acidobacteriota</taxon>
        <taxon>Terriglobia</taxon>
        <taxon>Terriglobales</taxon>
        <taxon>Acidobacteriaceae</taxon>
        <taxon>Granulicella</taxon>
    </lineage>
</organism>
<dbReference type="GO" id="GO:0000160">
    <property type="term" value="P:phosphorelay signal transduction system"/>
    <property type="evidence" value="ECO:0007669"/>
    <property type="project" value="InterPro"/>
</dbReference>
<evidence type="ECO:0000313" key="5">
    <source>
        <dbReference type="Proteomes" id="UP000198356"/>
    </source>
</evidence>
<gene>
    <name evidence="4" type="ORF">SAMN05421770_101127</name>
</gene>
<accession>A0A239CX99</accession>
<name>A0A239CX99_9BACT</name>
<dbReference type="PROSITE" id="PS50110">
    <property type="entry name" value="RESPONSE_REGULATORY"/>
    <property type="match status" value="1"/>
</dbReference>
<dbReference type="Gene3D" id="3.40.50.2300">
    <property type="match status" value="1"/>
</dbReference>
<feature type="modified residue" description="4-aspartylphosphate" evidence="2">
    <location>
        <position position="54"/>
    </location>
</feature>
<dbReference type="InterPro" id="IPR011006">
    <property type="entry name" value="CheY-like_superfamily"/>
</dbReference>
<dbReference type="PANTHER" id="PTHR44591:SF3">
    <property type="entry name" value="RESPONSE REGULATORY DOMAIN-CONTAINING PROTEIN"/>
    <property type="match status" value="1"/>
</dbReference>
<dbReference type="SUPFAM" id="SSF52172">
    <property type="entry name" value="CheY-like"/>
    <property type="match status" value="1"/>
</dbReference>
<dbReference type="Proteomes" id="UP000198356">
    <property type="component" value="Unassembled WGS sequence"/>
</dbReference>
<dbReference type="RefSeq" id="WP_217896991.1">
    <property type="nucleotide sequence ID" value="NZ_FZOU01000001.1"/>
</dbReference>
<evidence type="ECO:0000259" key="3">
    <source>
        <dbReference type="PROSITE" id="PS50110"/>
    </source>
</evidence>
<sequence length="125" mass="14077">MMKALVVDDSKAIRNMLARILVRNGFEVLQAEGGFEALNLLEGEDTDLDLMCVDFNMPEMNGLELLAEMRDQPRFDDLPVMMVTTETHVEFITSALACGANEYVMKPFTEDMIADKLRVLGLLPY</sequence>
<evidence type="ECO:0000256" key="2">
    <source>
        <dbReference type="PROSITE-ProRule" id="PRU00169"/>
    </source>
</evidence>
<dbReference type="PANTHER" id="PTHR44591">
    <property type="entry name" value="STRESS RESPONSE REGULATOR PROTEIN 1"/>
    <property type="match status" value="1"/>
</dbReference>
<dbReference type="InterPro" id="IPR050595">
    <property type="entry name" value="Bact_response_regulator"/>
</dbReference>
<dbReference type="Pfam" id="PF00072">
    <property type="entry name" value="Response_reg"/>
    <property type="match status" value="1"/>
</dbReference>
<keyword evidence="5" id="KW-1185">Reference proteome</keyword>
<keyword evidence="1 2" id="KW-0597">Phosphoprotein</keyword>
<dbReference type="SMART" id="SM00448">
    <property type="entry name" value="REC"/>
    <property type="match status" value="1"/>
</dbReference>
<dbReference type="InterPro" id="IPR001789">
    <property type="entry name" value="Sig_transdc_resp-reg_receiver"/>
</dbReference>
<dbReference type="AlphaFoldDB" id="A0A239CX99"/>
<evidence type="ECO:0000256" key="1">
    <source>
        <dbReference type="ARBA" id="ARBA00022553"/>
    </source>
</evidence>
<proteinExistence type="predicted"/>